<dbReference type="SMART" id="SM01197">
    <property type="entry name" value="FANCL_C"/>
    <property type="match status" value="1"/>
</dbReference>
<dbReference type="Gene3D" id="3.30.40.10">
    <property type="entry name" value="Zinc/RING finger domain, C3HC4 (zinc finger)"/>
    <property type="match status" value="1"/>
</dbReference>
<dbReference type="Pfam" id="PF13639">
    <property type="entry name" value="zf-RING_2"/>
    <property type="match status" value="1"/>
</dbReference>
<evidence type="ECO:0000313" key="8">
    <source>
        <dbReference type="EMBL" id="CAD9111505.1"/>
    </source>
</evidence>
<evidence type="ECO:0000256" key="2">
    <source>
        <dbReference type="ARBA" id="ARBA00022771"/>
    </source>
</evidence>
<reference evidence="8" key="1">
    <citation type="submission" date="2021-01" db="EMBL/GenBank/DDBJ databases">
        <authorList>
            <person name="Corre E."/>
            <person name="Pelletier E."/>
            <person name="Niang G."/>
            <person name="Scheremetjew M."/>
            <person name="Finn R."/>
            <person name="Kale V."/>
            <person name="Holt S."/>
            <person name="Cochrane G."/>
            <person name="Meng A."/>
            <person name="Brown T."/>
            <person name="Cohen L."/>
        </authorList>
    </citation>
    <scope>NUCLEOTIDE SEQUENCE</scope>
    <source>
        <strain evidence="8">OF101</strain>
    </source>
</reference>
<keyword evidence="2 4" id="KW-0863">Zinc-finger</keyword>
<organism evidence="8">
    <name type="scientific">Alexandrium catenella</name>
    <name type="common">Red tide dinoflagellate</name>
    <name type="synonym">Gonyaulax catenella</name>
    <dbReference type="NCBI Taxonomy" id="2925"/>
    <lineage>
        <taxon>Eukaryota</taxon>
        <taxon>Sar</taxon>
        <taxon>Alveolata</taxon>
        <taxon>Dinophyceae</taxon>
        <taxon>Gonyaulacales</taxon>
        <taxon>Pyrocystaceae</taxon>
        <taxon>Alexandrium</taxon>
    </lineage>
</organism>
<dbReference type="InterPro" id="IPR001841">
    <property type="entry name" value="Znf_RING"/>
</dbReference>
<feature type="region of interest" description="Disordered" evidence="5">
    <location>
        <begin position="20"/>
        <end position="39"/>
    </location>
</feature>
<accession>A0A7S1LRP3</accession>
<dbReference type="PROSITE" id="PS50089">
    <property type="entry name" value="ZF_RING_2"/>
    <property type="match status" value="1"/>
</dbReference>
<dbReference type="InterPro" id="IPR053238">
    <property type="entry name" value="RING-H2_zinc_finger"/>
</dbReference>
<dbReference type="SMART" id="SM00184">
    <property type="entry name" value="RING"/>
    <property type="match status" value="1"/>
</dbReference>
<evidence type="ECO:0000256" key="6">
    <source>
        <dbReference type="SAM" id="Phobius"/>
    </source>
</evidence>
<name>A0A7S1LRP3_ALECA</name>
<gene>
    <name evidence="8" type="ORF">ACAT0790_LOCUS12665</name>
</gene>
<evidence type="ECO:0000256" key="1">
    <source>
        <dbReference type="ARBA" id="ARBA00022723"/>
    </source>
</evidence>
<feature type="domain" description="RING-type" evidence="7">
    <location>
        <begin position="228"/>
        <end position="270"/>
    </location>
</feature>
<feature type="transmembrane region" description="Helical" evidence="6">
    <location>
        <begin position="80"/>
        <end position="99"/>
    </location>
</feature>
<keyword evidence="1" id="KW-0479">Metal-binding</keyword>
<evidence type="ECO:0000256" key="4">
    <source>
        <dbReference type="PROSITE-ProRule" id="PRU00175"/>
    </source>
</evidence>
<dbReference type="AlphaFoldDB" id="A0A7S1LRP3"/>
<feature type="transmembrane region" description="Helical" evidence="6">
    <location>
        <begin position="165"/>
        <end position="188"/>
    </location>
</feature>
<feature type="transmembrane region" description="Helical" evidence="6">
    <location>
        <begin position="129"/>
        <end position="153"/>
    </location>
</feature>
<sequence length="286" mass="31886">MGVMQTRRLAAAADERAEPLLQPPRARGEDGGAPGGDPDVSRDILGRFVFRLLDAMFPGRLDDLQAPRAMFLVRQLRQRVIVALCCTVLTLPIAMWLLLRGVATYIATEHQVCNGPLQIWLLGFLMLQLGWPICMPSVALLLFGWCLGAVLLLHETRHCEQVREFVIEASVLQTLQAVMLLVAALAALTARPLVRRLGELLNNSGTDPEVVRHITVLLPDEVQAEEECVICLSREDENGVPWRQLACGHRFHEPCLLEWLAKARRCPVCRLDLHQAHRRAANVLVG</sequence>
<evidence type="ECO:0000256" key="3">
    <source>
        <dbReference type="ARBA" id="ARBA00022833"/>
    </source>
</evidence>
<dbReference type="SUPFAM" id="SSF57850">
    <property type="entry name" value="RING/U-box"/>
    <property type="match status" value="1"/>
</dbReference>
<keyword evidence="6" id="KW-1133">Transmembrane helix</keyword>
<protein>
    <recommendedName>
        <fullName evidence="7">RING-type domain-containing protein</fullName>
    </recommendedName>
</protein>
<keyword evidence="6" id="KW-0812">Transmembrane</keyword>
<dbReference type="InterPro" id="IPR013083">
    <property type="entry name" value="Znf_RING/FYVE/PHD"/>
</dbReference>
<dbReference type="PANTHER" id="PTHR14155">
    <property type="entry name" value="RING FINGER DOMAIN-CONTAINING"/>
    <property type="match status" value="1"/>
</dbReference>
<proteinExistence type="predicted"/>
<dbReference type="EMBL" id="HBGE01021003">
    <property type="protein sequence ID" value="CAD9111505.1"/>
    <property type="molecule type" value="Transcribed_RNA"/>
</dbReference>
<keyword evidence="3" id="KW-0862">Zinc</keyword>
<keyword evidence="6" id="KW-0472">Membrane</keyword>
<dbReference type="PANTHER" id="PTHR14155:SF627">
    <property type="entry name" value="OS06G0192800 PROTEIN"/>
    <property type="match status" value="1"/>
</dbReference>
<dbReference type="GO" id="GO:0008270">
    <property type="term" value="F:zinc ion binding"/>
    <property type="evidence" value="ECO:0007669"/>
    <property type="project" value="UniProtKB-KW"/>
</dbReference>
<evidence type="ECO:0000259" key="7">
    <source>
        <dbReference type="PROSITE" id="PS50089"/>
    </source>
</evidence>
<evidence type="ECO:0000256" key="5">
    <source>
        <dbReference type="SAM" id="MobiDB-lite"/>
    </source>
</evidence>